<dbReference type="SUPFAM" id="SSF53850">
    <property type="entry name" value="Periplasmic binding protein-like II"/>
    <property type="match status" value="1"/>
</dbReference>
<dbReference type="SMART" id="SM00079">
    <property type="entry name" value="PBPe"/>
    <property type="match status" value="1"/>
</dbReference>
<feature type="chain" id="PRO_5045874316" evidence="2">
    <location>
        <begin position="26"/>
        <end position="250"/>
    </location>
</feature>
<reference evidence="5 6" key="1">
    <citation type="journal article" date="2021" name="Sci. Rep.">
        <title>The distribution of antibiotic resistance genes in chicken gut microbiota commensals.</title>
        <authorList>
            <person name="Juricova H."/>
            <person name="Matiasovicova J."/>
            <person name="Kubasova T."/>
            <person name="Cejkova D."/>
            <person name="Rychlik I."/>
        </authorList>
    </citation>
    <scope>NUCLEOTIDE SEQUENCE [LARGE SCALE GENOMIC DNA]</scope>
    <source>
        <strain evidence="5 6">An562</strain>
    </source>
</reference>
<evidence type="ECO:0000313" key="6">
    <source>
        <dbReference type="Proteomes" id="UP000777002"/>
    </source>
</evidence>
<gene>
    <name evidence="5" type="ORF">H5985_07460</name>
</gene>
<keyword evidence="6" id="KW-1185">Reference proteome</keyword>
<feature type="signal peptide" evidence="2">
    <location>
        <begin position="1"/>
        <end position="25"/>
    </location>
</feature>
<protein>
    <submittedName>
        <fullName evidence="5">Basic amino acid ABC transporter substrate-binding protein</fullName>
    </submittedName>
</protein>
<dbReference type="Gene3D" id="3.40.190.10">
    <property type="entry name" value="Periplasmic binding protein-like II"/>
    <property type="match status" value="2"/>
</dbReference>
<dbReference type="PANTHER" id="PTHR35936">
    <property type="entry name" value="MEMBRANE-BOUND LYTIC MUREIN TRANSGLYCOSYLASE F"/>
    <property type="match status" value="1"/>
</dbReference>
<proteinExistence type="predicted"/>
<evidence type="ECO:0000259" key="3">
    <source>
        <dbReference type="SMART" id="SM00062"/>
    </source>
</evidence>
<evidence type="ECO:0000313" key="5">
    <source>
        <dbReference type="EMBL" id="MBM6929101.1"/>
    </source>
</evidence>
<keyword evidence="1 2" id="KW-0732">Signal</keyword>
<dbReference type="Proteomes" id="UP000777002">
    <property type="component" value="Unassembled WGS sequence"/>
</dbReference>
<evidence type="ECO:0000256" key="1">
    <source>
        <dbReference type="ARBA" id="ARBA00022729"/>
    </source>
</evidence>
<dbReference type="CDD" id="cd13624">
    <property type="entry name" value="PBP2_Arg_Lys_His"/>
    <property type="match status" value="1"/>
</dbReference>
<feature type="domain" description="Solute-binding protein family 3/N-terminal" evidence="3">
    <location>
        <begin position="28"/>
        <end position="249"/>
    </location>
</feature>
<dbReference type="PANTHER" id="PTHR35936:SF38">
    <property type="entry name" value="GLUTAMINE-BINDING PERIPLASMIC PROTEIN"/>
    <property type="match status" value="1"/>
</dbReference>
<accession>A0ABS2GV56</accession>
<name>A0ABS2GV56_9BURK</name>
<sequence>MTFKAKMTALAAVLAATGVFAQAQAAEVYNVGSNMAFAPFEYVDENNQPAGFEMELIVAIAKAQGAEVKLNNVPFDGLIPSLQTGAIDIAMSGITITDQRKRRVIFSTPYYQSGLAVMVREADKDKYKTIDSIKGKALCAQIGTTGAITARKFSGKLVKEFNNAPETFMELQTGGCEAVVHDKPVMDYYMARRGTKGVYRLPEVLSAEDYGIAVAKNNQKLADWLNVGLEKVKASGEYDKIYTKWFGAQK</sequence>
<dbReference type="InterPro" id="IPR001320">
    <property type="entry name" value="Iontro_rcpt_C"/>
</dbReference>
<dbReference type="EMBL" id="JACJKX010000014">
    <property type="protein sequence ID" value="MBM6929101.1"/>
    <property type="molecule type" value="Genomic_DNA"/>
</dbReference>
<dbReference type="InterPro" id="IPR001638">
    <property type="entry name" value="Solute-binding_3/MltF_N"/>
</dbReference>
<dbReference type="Pfam" id="PF00497">
    <property type="entry name" value="SBP_bac_3"/>
    <property type="match status" value="1"/>
</dbReference>
<organism evidence="5 6">
    <name type="scientific">Parasutterella secunda</name>
    <dbReference type="NCBI Taxonomy" id="626947"/>
    <lineage>
        <taxon>Bacteria</taxon>
        <taxon>Pseudomonadati</taxon>
        <taxon>Pseudomonadota</taxon>
        <taxon>Betaproteobacteria</taxon>
        <taxon>Burkholderiales</taxon>
        <taxon>Sutterellaceae</taxon>
        <taxon>Parasutterella</taxon>
    </lineage>
</organism>
<comment type="caution">
    <text evidence="5">The sequence shown here is derived from an EMBL/GenBank/DDBJ whole genome shotgun (WGS) entry which is preliminary data.</text>
</comment>
<dbReference type="RefSeq" id="WP_205050688.1">
    <property type="nucleotide sequence ID" value="NZ_JACJKX010000014.1"/>
</dbReference>
<feature type="domain" description="Ionotropic glutamate receptor C-terminal" evidence="4">
    <location>
        <begin position="28"/>
        <end position="248"/>
    </location>
</feature>
<evidence type="ECO:0000256" key="2">
    <source>
        <dbReference type="SAM" id="SignalP"/>
    </source>
</evidence>
<dbReference type="SMART" id="SM00062">
    <property type="entry name" value="PBPb"/>
    <property type="match status" value="1"/>
</dbReference>
<evidence type="ECO:0000259" key="4">
    <source>
        <dbReference type="SMART" id="SM00079"/>
    </source>
</evidence>